<dbReference type="Pfam" id="PF00379">
    <property type="entry name" value="Chitin_bind_4"/>
    <property type="match status" value="1"/>
</dbReference>
<comment type="caution">
    <text evidence="4">The sequence shown here is derived from an EMBL/GenBank/DDBJ whole genome shotgun (WGS) entry which is preliminary data.</text>
</comment>
<evidence type="ECO:0000256" key="2">
    <source>
        <dbReference type="PROSITE-ProRule" id="PRU00497"/>
    </source>
</evidence>
<dbReference type="GO" id="GO:0031012">
    <property type="term" value="C:extracellular matrix"/>
    <property type="evidence" value="ECO:0007669"/>
    <property type="project" value="TreeGrafter"/>
</dbReference>
<evidence type="ECO:0000256" key="1">
    <source>
        <dbReference type="ARBA" id="ARBA00022460"/>
    </source>
</evidence>
<proteinExistence type="predicted"/>
<dbReference type="PROSITE" id="PS00233">
    <property type="entry name" value="CHIT_BIND_RR_1"/>
    <property type="match status" value="1"/>
</dbReference>
<name>A0AAN8PDU7_POLSC</name>
<evidence type="ECO:0000313" key="4">
    <source>
        <dbReference type="EMBL" id="KAK6620542.1"/>
    </source>
</evidence>
<keyword evidence="3" id="KW-0732">Signal</keyword>
<dbReference type="InterPro" id="IPR051217">
    <property type="entry name" value="Insect_Cuticle_Struc_Prot"/>
</dbReference>
<sequence length="138" mass="15096">MNHFLVATCVLAAAAFVGAVEYAHYPAHFSHVPVAHAPVLVKHEPYAPPHYSFQYGVHDAHTGDIKSQHETREGDVVKGSYSLVEPDGTIRTVDYTADHHNGFNAVVSKSGKAVHPAPIVQKYVVPQHYVSPLVGYHH</sequence>
<dbReference type="PROSITE" id="PS51155">
    <property type="entry name" value="CHIT_BIND_RR_2"/>
    <property type="match status" value="1"/>
</dbReference>
<dbReference type="EMBL" id="JAWJWF010000001">
    <property type="protein sequence ID" value="KAK6641473.1"/>
    <property type="molecule type" value="Genomic_DNA"/>
</dbReference>
<evidence type="ECO:0000313" key="6">
    <source>
        <dbReference type="Proteomes" id="UP001359485"/>
    </source>
</evidence>
<dbReference type="GO" id="GO:0005615">
    <property type="term" value="C:extracellular space"/>
    <property type="evidence" value="ECO:0007669"/>
    <property type="project" value="TreeGrafter"/>
</dbReference>
<dbReference type="PRINTS" id="PR00947">
    <property type="entry name" value="CUTICLE"/>
</dbReference>
<keyword evidence="6" id="KW-1185">Reference proteome</keyword>
<dbReference type="AlphaFoldDB" id="A0AAN8PDU7"/>
<dbReference type="PANTHER" id="PTHR12236">
    <property type="entry name" value="STRUCTURAL CONTITUENT OF CUTICLE"/>
    <property type="match status" value="1"/>
</dbReference>
<dbReference type="Proteomes" id="UP001372834">
    <property type="component" value="Unassembled WGS sequence"/>
</dbReference>
<dbReference type="Proteomes" id="UP001359485">
    <property type="component" value="Unassembled WGS sequence"/>
</dbReference>
<dbReference type="EMBL" id="JAWJWE010000039">
    <property type="protein sequence ID" value="KAK6620542.1"/>
    <property type="molecule type" value="Genomic_DNA"/>
</dbReference>
<evidence type="ECO:0000256" key="3">
    <source>
        <dbReference type="SAM" id="SignalP"/>
    </source>
</evidence>
<accession>A0AAN8PDU7</accession>
<dbReference type="InterPro" id="IPR031311">
    <property type="entry name" value="CHIT_BIND_RR_consensus"/>
</dbReference>
<evidence type="ECO:0000313" key="5">
    <source>
        <dbReference type="EMBL" id="KAK6641473.1"/>
    </source>
</evidence>
<feature type="signal peptide" evidence="3">
    <location>
        <begin position="1"/>
        <end position="19"/>
    </location>
</feature>
<keyword evidence="1 2" id="KW-0193">Cuticle</keyword>
<dbReference type="GO" id="GO:0042302">
    <property type="term" value="F:structural constituent of cuticle"/>
    <property type="evidence" value="ECO:0007669"/>
    <property type="project" value="UniProtKB-UniRule"/>
</dbReference>
<protein>
    <submittedName>
        <fullName evidence="4">Uncharacterized protein</fullName>
    </submittedName>
</protein>
<organism evidence="4 7">
    <name type="scientific">Polyplax serrata</name>
    <name type="common">Common mouse louse</name>
    <dbReference type="NCBI Taxonomy" id="468196"/>
    <lineage>
        <taxon>Eukaryota</taxon>
        <taxon>Metazoa</taxon>
        <taxon>Ecdysozoa</taxon>
        <taxon>Arthropoda</taxon>
        <taxon>Hexapoda</taxon>
        <taxon>Insecta</taxon>
        <taxon>Pterygota</taxon>
        <taxon>Neoptera</taxon>
        <taxon>Paraneoptera</taxon>
        <taxon>Psocodea</taxon>
        <taxon>Troctomorpha</taxon>
        <taxon>Phthiraptera</taxon>
        <taxon>Anoplura</taxon>
        <taxon>Polyplacidae</taxon>
        <taxon>Polyplax</taxon>
    </lineage>
</organism>
<gene>
    <name evidence="4" type="ORF">RUM43_010834</name>
    <name evidence="5" type="ORF">RUM44_013185</name>
</gene>
<reference evidence="4 7" key="1">
    <citation type="submission" date="2023-10" db="EMBL/GenBank/DDBJ databases">
        <title>Genomes of two closely related lineages of the louse Polyplax serrata with different host specificities.</title>
        <authorList>
            <person name="Martinu J."/>
            <person name="Tarabai H."/>
            <person name="Stefka J."/>
            <person name="Hypsa V."/>
        </authorList>
    </citation>
    <scope>NUCLEOTIDE SEQUENCE [LARGE SCALE GENOMIC DNA]</scope>
    <source>
        <strain evidence="5">98ZLc_SE</strain>
        <strain evidence="4">HR10_N</strain>
    </source>
</reference>
<dbReference type="PANTHER" id="PTHR12236:SF75">
    <property type="entry name" value="CUTICULAR PROTEIN 62BB, ISOFORM A"/>
    <property type="match status" value="1"/>
</dbReference>
<dbReference type="InterPro" id="IPR000618">
    <property type="entry name" value="Insect_cuticle"/>
</dbReference>
<evidence type="ECO:0000313" key="7">
    <source>
        <dbReference type="Proteomes" id="UP001372834"/>
    </source>
</evidence>
<feature type="chain" id="PRO_5043048664" evidence="3">
    <location>
        <begin position="20"/>
        <end position="138"/>
    </location>
</feature>